<feature type="compositionally biased region" description="Polar residues" evidence="1">
    <location>
        <begin position="181"/>
        <end position="193"/>
    </location>
</feature>
<feature type="compositionally biased region" description="Basic and acidic residues" evidence="1">
    <location>
        <begin position="200"/>
        <end position="214"/>
    </location>
</feature>
<feature type="compositionally biased region" description="Pro residues" evidence="1">
    <location>
        <begin position="97"/>
        <end position="116"/>
    </location>
</feature>
<feature type="non-terminal residue" evidence="2">
    <location>
        <position position="214"/>
    </location>
</feature>
<evidence type="ECO:0000256" key="1">
    <source>
        <dbReference type="SAM" id="MobiDB-lite"/>
    </source>
</evidence>
<dbReference type="InParanoid" id="A0A165AR35"/>
<sequence>MSFRIKIPKPGSVNPSQVVERPGSSKPSKRRIESDDEQRSDDEAGDSVPPRCERRSHGRFGRGGVSEIDVEGDEDVDIDDDEKDPPSPLAAISPSPSLSPSPPSPVRPPNRTPQPPAKVKTSRPATSSSSKSSRKVKRTVVWTDDEDEEQHDPMGLLAVDPDDDDFTPEPAPPSLKRAAVTTKSKGSTVSQAAKVSRTKRKEEGKDMHIRDERK</sequence>
<dbReference type="AlphaFoldDB" id="A0A165AR35"/>
<accession>A0A165AR35</accession>
<feature type="region of interest" description="Disordered" evidence="1">
    <location>
        <begin position="1"/>
        <end position="214"/>
    </location>
</feature>
<dbReference type="Proteomes" id="UP000076871">
    <property type="component" value="Unassembled WGS sequence"/>
</dbReference>
<evidence type="ECO:0000313" key="2">
    <source>
        <dbReference type="EMBL" id="KZS99498.1"/>
    </source>
</evidence>
<feature type="compositionally biased region" description="Low complexity" evidence="1">
    <location>
        <begin position="122"/>
        <end position="131"/>
    </location>
</feature>
<dbReference type="OrthoDB" id="3362703at2759"/>
<feature type="compositionally biased region" description="Acidic residues" evidence="1">
    <location>
        <begin position="34"/>
        <end position="45"/>
    </location>
</feature>
<protein>
    <submittedName>
        <fullName evidence="2">Uncharacterized protein</fullName>
    </submittedName>
</protein>
<proteinExistence type="predicted"/>
<gene>
    <name evidence="2" type="ORF">LAESUDRAFT_778767</name>
</gene>
<feature type="compositionally biased region" description="Acidic residues" evidence="1">
    <location>
        <begin position="68"/>
        <end position="83"/>
    </location>
</feature>
<dbReference type="GeneID" id="63830868"/>
<dbReference type="RefSeq" id="XP_040757239.1">
    <property type="nucleotide sequence ID" value="XM_040913840.1"/>
</dbReference>
<evidence type="ECO:0000313" key="3">
    <source>
        <dbReference type="Proteomes" id="UP000076871"/>
    </source>
</evidence>
<reference evidence="2 3" key="1">
    <citation type="journal article" date="2016" name="Mol. Biol. Evol.">
        <title>Comparative Genomics of Early-Diverging Mushroom-Forming Fungi Provides Insights into the Origins of Lignocellulose Decay Capabilities.</title>
        <authorList>
            <person name="Nagy L.G."/>
            <person name="Riley R."/>
            <person name="Tritt A."/>
            <person name="Adam C."/>
            <person name="Daum C."/>
            <person name="Floudas D."/>
            <person name="Sun H."/>
            <person name="Yadav J.S."/>
            <person name="Pangilinan J."/>
            <person name="Larsson K.H."/>
            <person name="Matsuura K."/>
            <person name="Barry K."/>
            <person name="Labutti K."/>
            <person name="Kuo R."/>
            <person name="Ohm R.A."/>
            <person name="Bhattacharya S.S."/>
            <person name="Shirouzu T."/>
            <person name="Yoshinaga Y."/>
            <person name="Martin F.M."/>
            <person name="Grigoriev I.V."/>
            <person name="Hibbett D.S."/>
        </authorList>
    </citation>
    <scope>NUCLEOTIDE SEQUENCE [LARGE SCALE GENOMIC DNA]</scope>
    <source>
        <strain evidence="2 3">93-53</strain>
    </source>
</reference>
<keyword evidence="3" id="KW-1185">Reference proteome</keyword>
<dbReference type="EMBL" id="KV427825">
    <property type="protein sequence ID" value="KZS99498.1"/>
    <property type="molecule type" value="Genomic_DNA"/>
</dbReference>
<name>A0A165AR35_9APHY</name>
<organism evidence="2 3">
    <name type="scientific">Laetiporus sulphureus 93-53</name>
    <dbReference type="NCBI Taxonomy" id="1314785"/>
    <lineage>
        <taxon>Eukaryota</taxon>
        <taxon>Fungi</taxon>
        <taxon>Dikarya</taxon>
        <taxon>Basidiomycota</taxon>
        <taxon>Agaricomycotina</taxon>
        <taxon>Agaricomycetes</taxon>
        <taxon>Polyporales</taxon>
        <taxon>Laetiporus</taxon>
    </lineage>
</organism>